<feature type="compositionally biased region" description="Acidic residues" evidence="1">
    <location>
        <begin position="38"/>
        <end position="61"/>
    </location>
</feature>
<evidence type="ECO:0000313" key="2">
    <source>
        <dbReference type="EMBL" id="QJD69026.1"/>
    </source>
</evidence>
<evidence type="ECO:0000313" key="3">
    <source>
        <dbReference type="Proteomes" id="UP000503498"/>
    </source>
</evidence>
<dbReference type="RefSeq" id="WP_169707195.1">
    <property type="nucleotide sequence ID" value="NZ_CP051651.1"/>
</dbReference>
<reference evidence="2 3" key="1">
    <citation type="submission" date="2020-04" db="EMBL/GenBank/DDBJ databases">
        <title>Genome-Wide Identification of 5-Methylcytosine Sites in Bacterial Genomes By High-Throughput Sequencing of MspJI Restriction Fragments.</title>
        <authorList>
            <person name="Wu V."/>
        </authorList>
    </citation>
    <scope>NUCLEOTIDE SEQUENCE [LARGE SCALE GENOMIC DNA]</scope>
    <source>
        <strain evidence="2 3">NEB122</strain>
    </source>
</reference>
<reference evidence="2 3" key="2">
    <citation type="submission" date="2020-04" db="EMBL/GenBank/DDBJ databases">
        <authorList>
            <person name="Fomenkov A."/>
            <person name="Anton B.P."/>
            <person name="Roberts R.J."/>
        </authorList>
    </citation>
    <scope>NUCLEOTIDE SEQUENCE [LARGE SCALE GENOMIC DNA]</scope>
    <source>
        <strain evidence="2 3">NEB122</strain>
    </source>
</reference>
<protein>
    <submittedName>
        <fullName evidence="2">Uncharacterized protein</fullName>
    </submittedName>
</protein>
<organism evidence="2 3">
    <name type="scientific">Xanthomonas campestris pv. badrii</name>
    <dbReference type="NCBI Taxonomy" id="149696"/>
    <lineage>
        <taxon>Bacteria</taxon>
        <taxon>Pseudomonadati</taxon>
        <taxon>Pseudomonadota</taxon>
        <taxon>Gammaproteobacteria</taxon>
        <taxon>Lysobacterales</taxon>
        <taxon>Lysobacteraceae</taxon>
        <taxon>Xanthomonas</taxon>
    </lineage>
</organism>
<evidence type="ECO:0000256" key="1">
    <source>
        <dbReference type="SAM" id="MobiDB-lite"/>
    </source>
</evidence>
<name>A0A7Z2VCC8_XANCA</name>
<proteinExistence type="predicted"/>
<accession>A0A7Z2VCC8</accession>
<dbReference type="AlphaFoldDB" id="A0A7Z2VCC8"/>
<dbReference type="Proteomes" id="UP000503498">
    <property type="component" value="Chromosome"/>
</dbReference>
<feature type="region of interest" description="Disordered" evidence="1">
    <location>
        <begin position="1"/>
        <end position="61"/>
    </location>
</feature>
<sequence length="61" mass="6322">MSNSQNGNRGVDDPTPPNGVKAPGKNEDLLQDGPAQDSEIDDDDGIEHDGDEDEDTSPGSG</sequence>
<dbReference type="EMBL" id="CP051651">
    <property type="protein sequence ID" value="QJD69026.1"/>
    <property type="molecule type" value="Genomic_DNA"/>
</dbReference>
<gene>
    <name evidence="2" type="ORF">HG421_15815</name>
</gene>